<evidence type="ECO:0000256" key="1">
    <source>
        <dbReference type="SAM" id="MobiDB-lite"/>
    </source>
</evidence>
<comment type="caution">
    <text evidence="3">The sequence shown here is derived from an EMBL/GenBank/DDBJ whole genome shotgun (WGS) entry which is preliminary data.</text>
</comment>
<dbReference type="Proteomes" id="UP001519332">
    <property type="component" value="Unassembled WGS sequence"/>
</dbReference>
<sequence>MQSGQVSVWVPVVVALLAGVFGVVGVVIGQILNARRERTREDVRWERDREQRELDRVHDYRKHWLDQRITFYSELLAECEAWMEYITRFRRRPKGTVEPQSDDLEKLKAFELKLRQQEAKSKLIGSDLMELAIMNFTVSVYMANAYFLEPEMPNEDLNKWIDLARDQLKEVVRVFRRDVGLAVVDGDGQPDSYRRLPRQIKRREGSSSRKMASPSPPSEKTSSP</sequence>
<proteinExistence type="predicted"/>
<accession>A0ABS4T8Q7</accession>
<feature type="transmembrane region" description="Helical" evidence="2">
    <location>
        <begin position="6"/>
        <end position="32"/>
    </location>
</feature>
<reference evidence="3 4" key="1">
    <citation type="submission" date="2021-03" db="EMBL/GenBank/DDBJ databases">
        <title>Sequencing the genomes of 1000 actinobacteria strains.</title>
        <authorList>
            <person name="Klenk H.-P."/>
        </authorList>
    </citation>
    <scope>NUCLEOTIDE SEQUENCE [LARGE SCALE GENOMIC DNA]</scope>
    <source>
        <strain evidence="3 4">DSM 46670</strain>
    </source>
</reference>
<evidence type="ECO:0000256" key="2">
    <source>
        <dbReference type="SAM" id="Phobius"/>
    </source>
</evidence>
<keyword evidence="2" id="KW-0472">Membrane</keyword>
<organism evidence="3 4">
    <name type="scientific">Kibdelosporangium banguiense</name>
    <dbReference type="NCBI Taxonomy" id="1365924"/>
    <lineage>
        <taxon>Bacteria</taxon>
        <taxon>Bacillati</taxon>
        <taxon>Actinomycetota</taxon>
        <taxon>Actinomycetes</taxon>
        <taxon>Pseudonocardiales</taxon>
        <taxon>Pseudonocardiaceae</taxon>
        <taxon>Kibdelosporangium</taxon>
    </lineage>
</organism>
<evidence type="ECO:0000313" key="3">
    <source>
        <dbReference type="EMBL" id="MBP2320480.1"/>
    </source>
</evidence>
<dbReference type="EMBL" id="JAGINW010000001">
    <property type="protein sequence ID" value="MBP2320480.1"/>
    <property type="molecule type" value="Genomic_DNA"/>
</dbReference>
<gene>
    <name evidence="3" type="ORF">JOF56_000865</name>
</gene>
<keyword evidence="2" id="KW-0812">Transmembrane</keyword>
<evidence type="ECO:0008006" key="5">
    <source>
        <dbReference type="Google" id="ProtNLM"/>
    </source>
</evidence>
<keyword evidence="4" id="KW-1185">Reference proteome</keyword>
<protein>
    <recommendedName>
        <fullName evidence="5">DUF4760 domain-containing protein</fullName>
    </recommendedName>
</protein>
<dbReference type="RefSeq" id="WP_209634678.1">
    <property type="nucleotide sequence ID" value="NZ_JAGINW010000001.1"/>
</dbReference>
<feature type="region of interest" description="Disordered" evidence="1">
    <location>
        <begin position="186"/>
        <end position="224"/>
    </location>
</feature>
<evidence type="ECO:0000313" key="4">
    <source>
        <dbReference type="Proteomes" id="UP001519332"/>
    </source>
</evidence>
<keyword evidence="2" id="KW-1133">Transmembrane helix</keyword>
<name>A0ABS4T8Q7_9PSEU</name>